<dbReference type="SUPFAM" id="SSF56655">
    <property type="entry name" value="Carbohydrate phosphatase"/>
    <property type="match status" value="1"/>
</dbReference>
<dbReference type="GO" id="GO:0046854">
    <property type="term" value="P:phosphatidylinositol phosphate biosynthetic process"/>
    <property type="evidence" value="ECO:0007669"/>
    <property type="project" value="InterPro"/>
</dbReference>
<feature type="binding site" evidence="3">
    <location>
        <position position="112"/>
    </location>
    <ligand>
        <name>Mg(2+)</name>
        <dbReference type="ChEBI" id="CHEBI:18420"/>
        <label>1</label>
        <note>catalytic</note>
    </ligand>
</feature>
<dbReference type="InterPro" id="IPR000760">
    <property type="entry name" value="Inositol_monophosphatase-like"/>
</dbReference>
<dbReference type="InterPro" id="IPR020552">
    <property type="entry name" value="Inositol_monoPase_Li-sen"/>
</dbReference>
<keyword evidence="5" id="KW-1185">Reference proteome</keyword>
<name>A0AAV3Q7L5_LITER</name>
<dbReference type="GO" id="GO:0006020">
    <property type="term" value="P:inositol metabolic process"/>
    <property type="evidence" value="ECO:0007669"/>
    <property type="project" value="TreeGrafter"/>
</dbReference>
<evidence type="ECO:0000256" key="1">
    <source>
        <dbReference type="ARBA" id="ARBA00009759"/>
    </source>
</evidence>
<keyword evidence="3" id="KW-0460">Magnesium</keyword>
<dbReference type="GO" id="GO:0007165">
    <property type="term" value="P:signal transduction"/>
    <property type="evidence" value="ECO:0007669"/>
    <property type="project" value="TreeGrafter"/>
</dbReference>
<keyword evidence="3" id="KW-0479">Metal-binding</keyword>
<comment type="similarity">
    <text evidence="1">Belongs to the inositol monophosphatase superfamily.</text>
</comment>
<dbReference type="PANTHER" id="PTHR20854:SF4">
    <property type="entry name" value="INOSITOL-1-MONOPHOSPHATASE-RELATED"/>
    <property type="match status" value="1"/>
</dbReference>
<dbReference type="PRINTS" id="PR00378">
    <property type="entry name" value="LIIMPHPHTASE"/>
</dbReference>
<dbReference type="PANTHER" id="PTHR20854">
    <property type="entry name" value="INOSITOL MONOPHOSPHATASE"/>
    <property type="match status" value="1"/>
</dbReference>
<evidence type="ECO:0000256" key="2">
    <source>
        <dbReference type="ARBA" id="ARBA00022801"/>
    </source>
</evidence>
<organism evidence="4 5">
    <name type="scientific">Lithospermum erythrorhizon</name>
    <name type="common">Purple gromwell</name>
    <name type="synonym">Lithospermum officinale var. erythrorhizon</name>
    <dbReference type="NCBI Taxonomy" id="34254"/>
    <lineage>
        <taxon>Eukaryota</taxon>
        <taxon>Viridiplantae</taxon>
        <taxon>Streptophyta</taxon>
        <taxon>Embryophyta</taxon>
        <taxon>Tracheophyta</taxon>
        <taxon>Spermatophyta</taxon>
        <taxon>Magnoliopsida</taxon>
        <taxon>eudicotyledons</taxon>
        <taxon>Gunneridae</taxon>
        <taxon>Pentapetalae</taxon>
        <taxon>asterids</taxon>
        <taxon>lamiids</taxon>
        <taxon>Boraginales</taxon>
        <taxon>Boraginaceae</taxon>
        <taxon>Boraginoideae</taxon>
        <taxon>Lithospermeae</taxon>
        <taxon>Lithospermum</taxon>
    </lineage>
</organism>
<evidence type="ECO:0000256" key="3">
    <source>
        <dbReference type="PIRSR" id="PIRSR600760-2"/>
    </source>
</evidence>
<sequence>MNPNWLTSKGLGGLFTGVEGKGAFLNGKPIKVSCQSELVKSLLATEAGTKRDKLTLDASTSRIRSLLTKVRGLRMTGSCALNLCGVACVCSMKLDLEALATYNSHVILFLRDVAGGAIIVKEAGGVLFDPSGKDFDITAQRVAASNSLLRGAFIDALKESE</sequence>
<dbReference type="GO" id="GO:0046872">
    <property type="term" value="F:metal ion binding"/>
    <property type="evidence" value="ECO:0007669"/>
    <property type="project" value="UniProtKB-KW"/>
</dbReference>
<dbReference type="EMBL" id="BAABME010003762">
    <property type="protein sequence ID" value="GAA0160042.1"/>
    <property type="molecule type" value="Genomic_DNA"/>
</dbReference>
<dbReference type="PRINTS" id="PR00377">
    <property type="entry name" value="IMPHPHTASES"/>
</dbReference>
<reference evidence="4 5" key="1">
    <citation type="submission" date="2024-01" db="EMBL/GenBank/DDBJ databases">
        <title>The complete chloroplast genome sequence of Lithospermum erythrorhizon: insights into the phylogenetic relationship among Boraginaceae species and the maternal lineages of purple gromwells.</title>
        <authorList>
            <person name="Okada T."/>
            <person name="Watanabe K."/>
        </authorList>
    </citation>
    <scope>NUCLEOTIDE SEQUENCE [LARGE SCALE GENOMIC DNA]</scope>
</reference>
<dbReference type="Pfam" id="PF00459">
    <property type="entry name" value="Inositol_P"/>
    <property type="match status" value="1"/>
</dbReference>
<dbReference type="GO" id="GO:0008934">
    <property type="term" value="F:inositol monophosphate 1-phosphatase activity"/>
    <property type="evidence" value="ECO:0007669"/>
    <property type="project" value="TreeGrafter"/>
</dbReference>
<protein>
    <submittedName>
        <fullName evidence="4">Phosphatase</fullName>
    </submittedName>
</protein>
<dbReference type="Gene3D" id="3.40.190.80">
    <property type="match status" value="1"/>
</dbReference>
<accession>A0AAV3Q7L5</accession>
<comment type="cofactor">
    <cofactor evidence="3">
        <name>Mg(2+)</name>
        <dbReference type="ChEBI" id="CHEBI:18420"/>
    </cofactor>
</comment>
<dbReference type="AlphaFoldDB" id="A0AAV3Q7L5"/>
<keyword evidence="2" id="KW-0378">Hydrolase</keyword>
<comment type="caution">
    <text evidence="4">The sequence shown here is derived from an EMBL/GenBank/DDBJ whole genome shotgun (WGS) entry which is preliminary data.</text>
</comment>
<evidence type="ECO:0000313" key="5">
    <source>
        <dbReference type="Proteomes" id="UP001454036"/>
    </source>
</evidence>
<gene>
    <name evidence="4" type="ORF">LIER_16687</name>
</gene>
<dbReference type="Proteomes" id="UP001454036">
    <property type="component" value="Unassembled WGS sequence"/>
</dbReference>
<proteinExistence type="inferred from homology"/>
<evidence type="ECO:0000313" key="4">
    <source>
        <dbReference type="EMBL" id="GAA0160042.1"/>
    </source>
</evidence>